<evidence type="ECO:0000259" key="4">
    <source>
        <dbReference type="Pfam" id="PF21307"/>
    </source>
</evidence>
<keyword evidence="1" id="KW-0812">Transmembrane</keyword>
<dbReference type="InterPro" id="IPR027414">
    <property type="entry name" value="GH95_N_dom"/>
</dbReference>
<dbReference type="InterPro" id="IPR049053">
    <property type="entry name" value="AFCA-like_C"/>
</dbReference>
<feature type="domain" description="Alpha fucosidase A-like C-terminal" evidence="4">
    <location>
        <begin position="748"/>
        <end position="844"/>
    </location>
</feature>
<organism evidence="6 7">
    <name type="scientific">Candidatus Faeciplasma gallinarum</name>
    <dbReference type="NCBI Taxonomy" id="2840799"/>
    <lineage>
        <taxon>Bacteria</taxon>
        <taxon>Bacillati</taxon>
        <taxon>Bacillota</taxon>
        <taxon>Clostridia</taxon>
        <taxon>Eubacteriales</taxon>
        <taxon>Oscillospiraceae</taxon>
        <taxon>Oscillospiraceae incertae sedis</taxon>
        <taxon>Candidatus Faeciplasma</taxon>
    </lineage>
</organism>
<dbReference type="InterPro" id="IPR016518">
    <property type="entry name" value="Alpha-L-fucosidase"/>
</dbReference>
<gene>
    <name evidence="6" type="ORF">IAD01_06865</name>
</gene>
<sequence>MKKVLPVITAFLVAVSTAASTAAEVSEQPQQTQPPLQAVYTEPAEDWESEAAPMGNGFLGAMIFGGVESDRIQLNEHTLWSGGPGADPDYNGGMSDTTAEENKENLMYVRSELQKLMNEFTENNSSYVDDDGNVVSYDYPSLPQSVTDAIEALKGDKSLYGNYQSIGDIYIDDRSGSTSEAENYRRVLDIDNAITTLTYTLDGVEYTREYFVSNPDNFMAIRLTADTEGALNKDIRFTTPQPLGRISVEGDTITMTGRPQDHRADIDHLEFALQLKVISDGELEAVNNNIVRVSNANEIIIYMSAGTNYQQCMDDSFDYFSDEIPLDTVSERIQTVSAKDYDDLKQAHIDDYRELYARVTLSLCGATQSDRSTKFLLSGYRNDITSVSDSRYLEILYYQFGRYLLISSSREGSLPANLQGIWADGLYPPWNSDYHANVNIQMNYWLAESTNLTECHTPMIEYINSLVPRGEITVYMYHCTEDGEDVRGWTTYHENNIWGNTGPAVSEAFYYPAGAAWMCQDIWEYYAFTLDEQFLEDNFDTLLGAALFWVDNLVTDERDGTLVSSPSWSPEHGPYSLGAFSDQAIIWDLFNNTLEAADILGIESSEIDEIQAAFDNLSGPKIGKAGQFQEWKDEITMDITGDYGHRHANHLFALHPGRQVVVGRSEEDDAYADAMRVTLETRGDGGTGWSKAWKINFWARLRDGDHAGVMVNQILKESTYDNLFDAHPPFQIDGNFGATAGMTEMLLQSQGGAVELLPALPSMWADGSVTGLRARGNIEVDINWQDELITTATLQTFSALEDLEVKGVNIGRATITDSEGNKVKVSRSSDSITFDAEEGETYTITFDGKGGISSVAVIIIAVAATVVVAAAVIIIVVSSRRIKRRKNA</sequence>
<dbReference type="InterPro" id="IPR008928">
    <property type="entry name" value="6-hairpin_glycosidase_sf"/>
</dbReference>
<keyword evidence="2" id="KW-0732">Signal</keyword>
<dbReference type="SUPFAM" id="SSF48208">
    <property type="entry name" value="Six-hairpin glycosidases"/>
    <property type="match status" value="1"/>
</dbReference>
<feature type="chain" id="PRO_5039283421" evidence="2">
    <location>
        <begin position="23"/>
        <end position="888"/>
    </location>
</feature>
<dbReference type="Gene3D" id="2.70.98.50">
    <property type="entry name" value="putative glycoside hydrolase family protein from bacillus halodurans"/>
    <property type="match status" value="1"/>
</dbReference>
<dbReference type="InterPro" id="IPR012341">
    <property type="entry name" value="6hp_glycosidase-like_sf"/>
</dbReference>
<dbReference type="GO" id="GO:0004560">
    <property type="term" value="F:alpha-L-fucosidase activity"/>
    <property type="evidence" value="ECO:0007669"/>
    <property type="project" value="InterPro"/>
</dbReference>
<dbReference type="AlphaFoldDB" id="A0A9D1EQ20"/>
<feature type="signal peptide" evidence="2">
    <location>
        <begin position="1"/>
        <end position="22"/>
    </location>
</feature>
<evidence type="ECO:0000256" key="1">
    <source>
        <dbReference type="SAM" id="Phobius"/>
    </source>
</evidence>
<dbReference type="PIRSF" id="PIRSF007663">
    <property type="entry name" value="UCP007663"/>
    <property type="match status" value="1"/>
</dbReference>
<keyword evidence="1" id="KW-0472">Membrane</keyword>
<dbReference type="Pfam" id="PF14498">
    <property type="entry name" value="Glyco_hyd_65N_2"/>
    <property type="match status" value="1"/>
</dbReference>
<feature type="domain" description="Glycosyl hydrolase family 95 catalytic" evidence="5">
    <location>
        <begin position="341"/>
        <end position="746"/>
    </location>
</feature>
<dbReference type="Pfam" id="PF22124">
    <property type="entry name" value="Glyco_hydro_95_cat"/>
    <property type="match status" value="1"/>
</dbReference>
<comment type="caution">
    <text evidence="6">The sequence shown here is derived from an EMBL/GenBank/DDBJ whole genome shotgun (WGS) entry which is preliminary data.</text>
</comment>
<reference evidence="6" key="2">
    <citation type="journal article" date="2021" name="PeerJ">
        <title>Extensive microbial diversity within the chicken gut microbiome revealed by metagenomics and culture.</title>
        <authorList>
            <person name="Gilroy R."/>
            <person name="Ravi A."/>
            <person name="Getino M."/>
            <person name="Pursley I."/>
            <person name="Horton D.L."/>
            <person name="Alikhan N.F."/>
            <person name="Baker D."/>
            <person name="Gharbi K."/>
            <person name="Hall N."/>
            <person name="Watson M."/>
            <person name="Adriaenssens E.M."/>
            <person name="Foster-Nyarko E."/>
            <person name="Jarju S."/>
            <person name="Secka A."/>
            <person name="Antonio M."/>
            <person name="Oren A."/>
            <person name="Chaudhuri R.R."/>
            <person name="La Ragione R."/>
            <person name="Hildebrand F."/>
            <person name="Pallen M.J."/>
        </authorList>
    </citation>
    <scope>NUCLEOTIDE SEQUENCE</scope>
    <source>
        <strain evidence="6">CHK157-1446</strain>
    </source>
</reference>
<dbReference type="InterPro" id="IPR054363">
    <property type="entry name" value="GH95_cat"/>
</dbReference>
<keyword evidence="6" id="KW-0378">Hydrolase</keyword>
<protein>
    <submittedName>
        <fullName evidence="6">Glycoside hydrolase family 95 protein</fullName>
    </submittedName>
</protein>
<evidence type="ECO:0000313" key="7">
    <source>
        <dbReference type="Proteomes" id="UP000823982"/>
    </source>
</evidence>
<proteinExistence type="predicted"/>
<feature type="domain" description="Glycosyl hydrolase family 95 N-terminal" evidence="3">
    <location>
        <begin position="40"/>
        <end position="311"/>
    </location>
</feature>
<dbReference type="Proteomes" id="UP000823982">
    <property type="component" value="Unassembled WGS sequence"/>
</dbReference>
<dbReference type="EMBL" id="DVIR01000062">
    <property type="protein sequence ID" value="HIS25105.1"/>
    <property type="molecule type" value="Genomic_DNA"/>
</dbReference>
<evidence type="ECO:0000259" key="5">
    <source>
        <dbReference type="Pfam" id="PF22124"/>
    </source>
</evidence>
<reference evidence="6" key="1">
    <citation type="submission" date="2020-10" db="EMBL/GenBank/DDBJ databases">
        <authorList>
            <person name="Gilroy R."/>
        </authorList>
    </citation>
    <scope>NUCLEOTIDE SEQUENCE</scope>
    <source>
        <strain evidence="6">CHK157-1446</strain>
    </source>
</reference>
<dbReference type="PANTHER" id="PTHR31084">
    <property type="entry name" value="ALPHA-L-FUCOSIDASE 2"/>
    <property type="match status" value="1"/>
</dbReference>
<dbReference type="Pfam" id="PF21307">
    <property type="entry name" value="Glyco_hydro_95_C"/>
    <property type="match status" value="1"/>
</dbReference>
<evidence type="ECO:0000256" key="2">
    <source>
        <dbReference type="SAM" id="SignalP"/>
    </source>
</evidence>
<dbReference type="GO" id="GO:0005975">
    <property type="term" value="P:carbohydrate metabolic process"/>
    <property type="evidence" value="ECO:0007669"/>
    <property type="project" value="InterPro"/>
</dbReference>
<keyword evidence="1" id="KW-1133">Transmembrane helix</keyword>
<dbReference type="Gene3D" id="1.50.10.10">
    <property type="match status" value="1"/>
</dbReference>
<feature type="transmembrane region" description="Helical" evidence="1">
    <location>
        <begin position="855"/>
        <end position="877"/>
    </location>
</feature>
<evidence type="ECO:0000313" key="6">
    <source>
        <dbReference type="EMBL" id="HIS25105.1"/>
    </source>
</evidence>
<dbReference type="PANTHER" id="PTHR31084:SF19">
    <property type="entry name" value="GLYCOSYL HYDROLASE FAMILY 95 N-TERMINAL DOMAIN-CONTAINING PROTEIN"/>
    <property type="match status" value="1"/>
</dbReference>
<accession>A0A9D1EQ20</accession>
<name>A0A9D1EQ20_9FIRM</name>
<evidence type="ECO:0000259" key="3">
    <source>
        <dbReference type="Pfam" id="PF14498"/>
    </source>
</evidence>